<evidence type="ECO:0000313" key="9">
    <source>
        <dbReference type="EMBL" id="QDV24435.1"/>
    </source>
</evidence>
<dbReference type="OrthoDB" id="9802587at2"/>
<dbReference type="GO" id="GO:0042450">
    <property type="term" value="P:L-arginine biosynthetic process via ornithine"/>
    <property type="evidence" value="ECO:0007669"/>
    <property type="project" value="UniProtKB-UniRule"/>
</dbReference>
<dbReference type="PRINTS" id="PR00100">
    <property type="entry name" value="AOTCASE"/>
</dbReference>
<dbReference type="GO" id="GO:0019240">
    <property type="term" value="P:citrulline biosynthetic process"/>
    <property type="evidence" value="ECO:0007669"/>
    <property type="project" value="TreeGrafter"/>
</dbReference>
<dbReference type="Proteomes" id="UP000318017">
    <property type="component" value="Chromosome"/>
</dbReference>
<protein>
    <recommendedName>
        <fullName evidence="2 5">Ornithine carbamoyltransferase</fullName>
        <ecNumber evidence="2 5">2.1.3.3</ecNumber>
    </recommendedName>
</protein>
<reference evidence="9 10" key="1">
    <citation type="submission" date="2019-02" db="EMBL/GenBank/DDBJ databases">
        <title>Deep-cultivation of Planctomycetes and their phenomic and genomic characterization uncovers novel biology.</title>
        <authorList>
            <person name="Wiegand S."/>
            <person name="Jogler M."/>
            <person name="Boedeker C."/>
            <person name="Pinto D."/>
            <person name="Vollmers J."/>
            <person name="Rivas-Marin E."/>
            <person name="Kohn T."/>
            <person name="Peeters S.H."/>
            <person name="Heuer A."/>
            <person name="Rast P."/>
            <person name="Oberbeckmann S."/>
            <person name="Bunk B."/>
            <person name="Jeske O."/>
            <person name="Meyerdierks A."/>
            <person name="Storesund J.E."/>
            <person name="Kallscheuer N."/>
            <person name="Luecker S."/>
            <person name="Lage O.M."/>
            <person name="Pohl T."/>
            <person name="Merkel B.J."/>
            <person name="Hornburger P."/>
            <person name="Mueller R.-W."/>
            <person name="Bruemmer F."/>
            <person name="Labrenz M."/>
            <person name="Spormann A.M."/>
            <person name="Op den Camp H."/>
            <person name="Overmann J."/>
            <person name="Amann R."/>
            <person name="Jetten M.S.M."/>
            <person name="Mascher T."/>
            <person name="Medema M.H."/>
            <person name="Devos D.P."/>
            <person name="Kaster A.-K."/>
            <person name="Ovreas L."/>
            <person name="Rohde M."/>
            <person name="Galperin M.Y."/>
            <person name="Jogler C."/>
        </authorList>
    </citation>
    <scope>NUCLEOTIDE SEQUENCE [LARGE SCALE GENOMIC DNA]</scope>
    <source>
        <strain evidence="9 10">Q31a</strain>
    </source>
</reference>
<dbReference type="Pfam" id="PF02729">
    <property type="entry name" value="OTCace_N"/>
    <property type="match status" value="1"/>
</dbReference>
<dbReference type="EC" id="2.1.3.3" evidence="2 5"/>
<keyword evidence="10" id="KW-1185">Reference proteome</keyword>
<gene>
    <name evidence="9" type="primary">argF</name>
    <name evidence="9" type="ORF">Q31a_27530</name>
</gene>
<dbReference type="GO" id="GO:0004585">
    <property type="term" value="F:ornithine carbamoyltransferase activity"/>
    <property type="evidence" value="ECO:0007669"/>
    <property type="project" value="UniProtKB-UniRule"/>
</dbReference>
<dbReference type="AlphaFoldDB" id="A0A518G772"/>
<feature type="domain" description="Aspartate/ornithine carbamoyltransferase carbamoyl-P binding" evidence="8">
    <location>
        <begin position="2"/>
        <end position="141"/>
    </location>
</feature>
<evidence type="ECO:0000256" key="6">
    <source>
        <dbReference type="RuleBase" id="RU003634"/>
    </source>
</evidence>
<evidence type="ECO:0000259" key="8">
    <source>
        <dbReference type="Pfam" id="PF02729"/>
    </source>
</evidence>
<dbReference type="SUPFAM" id="SSF53671">
    <property type="entry name" value="Aspartate/ornithine carbamoyltransferase"/>
    <property type="match status" value="1"/>
</dbReference>
<dbReference type="NCBIfam" id="NF001986">
    <property type="entry name" value="PRK00779.1"/>
    <property type="match status" value="1"/>
</dbReference>
<dbReference type="FunFam" id="3.40.50.1370:FF:000008">
    <property type="entry name" value="Ornithine carbamoyltransferase"/>
    <property type="match status" value="1"/>
</dbReference>
<dbReference type="KEGG" id="ahel:Q31a_27530"/>
<comment type="catalytic activity">
    <reaction evidence="4">
        <text>carbamoyl phosphate + L-ornithine = L-citrulline + phosphate + H(+)</text>
        <dbReference type="Rhea" id="RHEA:19513"/>
        <dbReference type="ChEBI" id="CHEBI:15378"/>
        <dbReference type="ChEBI" id="CHEBI:43474"/>
        <dbReference type="ChEBI" id="CHEBI:46911"/>
        <dbReference type="ChEBI" id="CHEBI:57743"/>
        <dbReference type="ChEBI" id="CHEBI:58228"/>
        <dbReference type="EC" id="2.1.3.3"/>
    </reaction>
</comment>
<dbReference type="InterPro" id="IPR006132">
    <property type="entry name" value="Asp/Orn_carbamoyltranf_P-bd"/>
</dbReference>
<dbReference type="EMBL" id="CP036298">
    <property type="protein sequence ID" value="QDV24435.1"/>
    <property type="molecule type" value="Genomic_DNA"/>
</dbReference>
<dbReference type="RefSeq" id="WP_145078090.1">
    <property type="nucleotide sequence ID" value="NZ_CP036298.1"/>
</dbReference>
<evidence type="ECO:0000256" key="3">
    <source>
        <dbReference type="ARBA" id="ARBA00022679"/>
    </source>
</evidence>
<dbReference type="Gene3D" id="3.40.50.1370">
    <property type="entry name" value="Aspartate/ornithine carbamoyltransferase"/>
    <property type="match status" value="2"/>
</dbReference>
<comment type="similarity">
    <text evidence="1">Belongs to the aspartate/ornithine carbamoyltransferase superfamily. OTCase family.</text>
</comment>
<evidence type="ECO:0000313" key="10">
    <source>
        <dbReference type="Proteomes" id="UP000318017"/>
    </source>
</evidence>
<evidence type="ECO:0000256" key="4">
    <source>
        <dbReference type="ARBA" id="ARBA00048772"/>
    </source>
</evidence>
<dbReference type="NCBIfam" id="TIGR00658">
    <property type="entry name" value="orni_carb_tr"/>
    <property type="match status" value="1"/>
</dbReference>
<sequence length="324" mass="35575">MRHLLSLFDISQQELQTILSISEQVKGVLLSGRRPAWLARRVLALLFEKPSLRTRVSFEAGISQLGGTAMFLGSEVGWQKREKTSDFIQVLSQYTDYVVCRAKSHESLLELASFNCVPIINGLTDKSHPCQALADLLTVRQATGSMVGRQVTFVGDGNNVAYSMALACAMVGMRFRLLGPQSHFMDSQILSEISDRYPNADIEQTEDIATGMHGADFAYTDVWTSMGQEAEAEARQQAFAPYQVNGKLMSHAPAGCKLLHCLPARRGEEVTDEVIDGPDSLIVDQAGNRMHAQKGLLIWLALQHGHLSASELEQEGIELPIGTS</sequence>
<dbReference type="InterPro" id="IPR006130">
    <property type="entry name" value="Asp/Orn_carbamoylTrfase"/>
</dbReference>
<dbReference type="InterPro" id="IPR002292">
    <property type="entry name" value="Orn/put_carbamltrans"/>
</dbReference>
<evidence type="ECO:0000256" key="5">
    <source>
        <dbReference type="NCBIfam" id="TIGR00658"/>
    </source>
</evidence>
<dbReference type="GO" id="GO:0016597">
    <property type="term" value="F:amino acid binding"/>
    <property type="evidence" value="ECO:0007669"/>
    <property type="project" value="InterPro"/>
</dbReference>
<feature type="domain" description="Aspartate/ornithine carbamoyltransferase Asp/Orn-binding" evidence="7">
    <location>
        <begin position="148"/>
        <end position="300"/>
    </location>
</feature>
<keyword evidence="3 6" id="KW-0808">Transferase</keyword>
<organism evidence="9 10">
    <name type="scientific">Aureliella helgolandensis</name>
    <dbReference type="NCBI Taxonomy" id="2527968"/>
    <lineage>
        <taxon>Bacteria</taxon>
        <taxon>Pseudomonadati</taxon>
        <taxon>Planctomycetota</taxon>
        <taxon>Planctomycetia</taxon>
        <taxon>Pirellulales</taxon>
        <taxon>Pirellulaceae</taxon>
        <taxon>Aureliella</taxon>
    </lineage>
</organism>
<dbReference type="Pfam" id="PF00185">
    <property type="entry name" value="OTCace"/>
    <property type="match status" value="1"/>
</dbReference>
<dbReference type="PRINTS" id="PR00102">
    <property type="entry name" value="OTCASE"/>
</dbReference>
<evidence type="ECO:0000256" key="1">
    <source>
        <dbReference type="ARBA" id="ARBA00007805"/>
    </source>
</evidence>
<dbReference type="InterPro" id="IPR036901">
    <property type="entry name" value="Asp/Orn_carbamoylTrfase_sf"/>
</dbReference>
<name>A0A518G772_9BACT</name>
<dbReference type="PANTHER" id="PTHR45753">
    <property type="entry name" value="ORNITHINE CARBAMOYLTRANSFERASE, MITOCHONDRIAL"/>
    <property type="match status" value="1"/>
</dbReference>
<proteinExistence type="inferred from homology"/>
<evidence type="ECO:0000259" key="7">
    <source>
        <dbReference type="Pfam" id="PF00185"/>
    </source>
</evidence>
<evidence type="ECO:0000256" key="2">
    <source>
        <dbReference type="ARBA" id="ARBA00013007"/>
    </source>
</evidence>
<accession>A0A518G772</accession>
<dbReference type="InterPro" id="IPR006131">
    <property type="entry name" value="Asp_carbamoyltransf_Asp/Orn-bd"/>
</dbReference>
<dbReference type="PANTHER" id="PTHR45753:SF3">
    <property type="entry name" value="ORNITHINE TRANSCARBAMYLASE, MITOCHONDRIAL"/>
    <property type="match status" value="1"/>
</dbReference>